<dbReference type="GO" id="GO:0009039">
    <property type="term" value="F:urease activity"/>
    <property type="evidence" value="ECO:0007669"/>
    <property type="project" value="UniProtKB-EC"/>
</dbReference>
<dbReference type="InterPro" id="IPR036463">
    <property type="entry name" value="Urease_gamma_sf"/>
</dbReference>
<dbReference type="GO" id="GO:0043419">
    <property type="term" value="P:urea catabolic process"/>
    <property type="evidence" value="ECO:0007669"/>
    <property type="project" value="InterPro"/>
</dbReference>
<keyword evidence="1" id="KW-0378">Hydrolase</keyword>
<gene>
    <name evidence="3" type="ORF">FSW04_07295</name>
</gene>
<accession>A0A5B8U301</accession>
<evidence type="ECO:0000313" key="4">
    <source>
        <dbReference type="Proteomes" id="UP000321805"/>
    </source>
</evidence>
<dbReference type="OrthoDB" id="9797217at2"/>
<dbReference type="RefSeq" id="WP_146917821.1">
    <property type="nucleotide sequence ID" value="NZ_CP042430.1"/>
</dbReference>
<name>A0A5B8U301_9ACTN</name>
<protein>
    <submittedName>
        <fullName evidence="3">Urease subunit gamma</fullName>
    </submittedName>
</protein>
<evidence type="ECO:0000256" key="1">
    <source>
        <dbReference type="ARBA" id="ARBA00022801"/>
    </source>
</evidence>
<dbReference type="InterPro" id="IPR050069">
    <property type="entry name" value="Urease_subunit"/>
</dbReference>
<sequence length="102" mass="11045">MQLSPRELERLQLFTAAELARRRLREGVPLSHPDCVALACDIALEAARAGRSYAEVRASVRGIVRADQLFPGVAELLHGPLQVEATFGDGSRLVALEDLVAP</sequence>
<dbReference type="SUPFAM" id="SSF54111">
    <property type="entry name" value="Urease, gamma-subunit"/>
    <property type="match status" value="1"/>
</dbReference>
<reference evidence="3 4" key="1">
    <citation type="journal article" date="2018" name="J. Microbiol.">
        <title>Baekduia soli gen. nov., sp. nov., a novel bacterium isolated from the soil of Baekdu Mountain and proposal of a novel family name, Baekduiaceae fam. nov.</title>
        <authorList>
            <person name="An D.S."/>
            <person name="Siddiqi M.Z."/>
            <person name="Kim K.H."/>
            <person name="Yu H.S."/>
            <person name="Im W.T."/>
        </authorList>
    </citation>
    <scope>NUCLEOTIDE SEQUENCE [LARGE SCALE GENOMIC DNA]</scope>
    <source>
        <strain evidence="3 4">BR7-21</strain>
    </source>
</reference>
<dbReference type="Pfam" id="PF00547">
    <property type="entry name" value="Urease_gamma"/>
    <property type="match status" value="1"/>
</dbReference>
<dbReference type="Proteomes" id="UP000321805">
    <property type="component" value="Chromosome"/>
</dbReference>
<organism evidence="3 4">
    <name type="scientific">Baekduia soli</name>
    <dbReference type="NCBI Taxonomy" id="496014"/>
    <lineage>
        <taxon>Bacteria</taxon>
        <taxon>Bacillati</taxon>
        <taxon>Actinomycetota</taxon>
        <taxon>Thermoleophilia</taxon>
        <taxon>Solirubrobacterales</taxon>
        <taxon>Baekduiaceae</taxon>
        <taxon>Baekduia</taxon>
    </lineage>
</organism>
<proteinExistence type="predicted"/>
<evidence type="ECO:0000256" key="2">
    <source>
        <dbReference type="ARBA" id="ARBA00047778"/>
    </source>
</evidence>
<comment type="catalytic activity">
    <reaction evidence="2">
        <text>urea + 2 H2O + H(+) = hydrogencarbonate + 2 NH4(+)</text>
        <dbReference type="Rhea" id="RHEA:20557"/>
        <dbReference type="ChEBI" id="CHEBI:15377"/>
        <dbReference type="ChEBI" id="CHEBI:15378"/>
        <dbReference type="ChEBI" id="CHEBI:16199"/>
        <dbReference type="ChEBI" id="CHEBI:17544"/>
        <dbReference type="ChEBI" id="CHEBI:28938"/>
        <dbReference type="EC" id="3.5.1.5"/>
    </reaction>
</comment>
<evidence type="ECO:0000313" key="3">
    <source>
        <dbReference type="EMBL" id="QEC47406.1"/>
    </source>
</evidence>
<keyword evidence="4" id="KW-1185">Reference proteome</keyword>
<dbReference type="PANTHER" id="PTHR33569">
    <property type="entry name" value="UREASE"/>
    <property type="match status" value="1"/>
</dbReference>
<dbReference type="AlphaFoldDB" id="A0A5B8U301"/>
<dbReference type="GO" id="GO:0016151">
    <property type="term" value="F:nickel cation binding"/>
    <property type="evidence" value="ECO:0007669"/>
    <property type="project" value="InterPro"/>
</dbReference>
<dbReference type="KEGG" id="bsol:FSW04_07295"/>
<dbReference type="PANTHER" id="PTHR33569:SF1">
    <property type="entry name" value="UREASE"/>
    <property type="match status" value="1"/>
</dbReference>
<dbReference type="Gene3D" id="3.30.280.10">
    <property type="entry name" value="Urease, gamma-like subunit"/>
    <property type="match status" value="1"/>
</dbReference>
<dbReference type="EMBL" id="CP042430">
    <property type="protein sequence ID" value="QEC47406.1"/>
    <property type="molecule type" value="Genomic_DNA"/>
</dbReference>
<dbReference type="InterPro" id="IPR002026">
    <property type="entry name" value="Urease_gamma/gamma-beta_su"/>
</dbReference>